<keyword evidence="3" id="KW-0645">Protease</keyword>
<dbReference type="GeneID" id="70292898"/>
<name>A0A9P8CRJ5_9HYPO</name>
<keyword evidence="4" id="KW-0378">Hydrolase</keyword>
<dbReference type="GO" id="GO:0006508">
    <property type="term" value="P:proteolysis"/>
    <property type="evidence" value="ECO:0007669"/>
    <property type="project" value="UniProtKB-KW"/>
</dbReference>
<dbReference type="InterPro" id="IPR016125">
    <property type="entry name" value="Peptidase_C15-like"/>
</dbReference>
<dbReference type="PANTHER" id="PTHR23402:SF1">
    <property type="entry name" value="PYROGLUTAMYL-PEPTIDASE I"/>
    <property type="match status" value="1"/>
</dbReference>
<sequence>MGSQPGTKGELTVLVTGFGPFRTQYPVNPSYEIARQLPAYLPPLRAKDPSSRTSPSIPEVRILVHPEPIRVSYRRVGELVPTWWDEDIEDRRIDLAIHIGMAGPRPYYQIERKGHREGYKSKDVDGLVGDIKDKGREWKWYGCPAELESDLNMDDVLGRWQAHSPKGMDLRISEDAGHYLCDYTYYSSLAHLWKQQRERKVTFLHVPADASPASISIGRELAINLIRAMVESEVVAKDRDLARQTKAGDEHGKVNA</sequence>
<dbReference type="SUPFAM" id="SSF53182">
    <property type="entry name" value="Pyrrolidone carboxyl peptidase (pyroglutamate aminopeptidase)"/>
    <property type="match status" value="1"/>
</dbReference>
<dbReference type="Proteomes" id="UP000887229">
    <property type="component" value="Unassembled WGS sequence"/>
</dbReference>
<accession>A0A9P8CRJ5</accession>
<dbReference type="InterPro" id="IPR036440">
    <property type="entry name" value="Peptidase_C15-like_sf"/>
</dbReference>
<evidence type="ECO:0000256" key="4">
    <source>
        <dbReference type="ARBA" id="ARBA00022801"/>
    </source>
</evidence>
<evidence type="ECO:0000256" key="5">
    <source>
        <dbReference type="ARBA" id="ARBA00022807"/>
    </source>
</evidence>
<reference evidence="6" key="1">
    <citation type="journal article" date="2021" name="IMA Fungus">
        <title>Genomic characterization of three marine fungi, including Emericellopsis atlantica sp. nov. with signatures of a generalist lifestyle and marine biomass degradation.</title>
        <authorList>
            <person name="Hagestad O.C."/>
            <person name="Hou L."/>
            <person name="Andersen J.H."/>
            <person name="Hansen E.H."/>
            <person name="Altermark B."/>
            <person name="Li C."/>
            <person name="Kuhnert E."/>
            <person name="Cox R.J."/>
            <person name="Crous P.W."/>
            <person name="Spatafora J.W."/>
            <person name="Lail K."/>
            <person name="Amirebrahimi M."/>
            <person name="Lipzen A."/>
            <person name="Pangilinan J."/>
            <person name="Andreopoulos W."/>
            <person name="Hayes R.D."/>
            <person name="Ng V."/>
            <person name="Grigoriev I.V."/>
            <person name="Jackson S.A."/>
            <person name="Sutton T.D.S."/>
            <person name="Dobson A.D.W."/>
            <person name="Rama T."/>
        </authorList>
    </citation>
    <scope>NUCLEOTIDE SEQUENCE</scope>
    <source>
        <strain evidence="6">TS7</strain>
    </source>
</reference>
<evidence type="ECO:0000313" key="6">
    <source>
        <dbReference type="EMBL" id="KAG9257099.1"/>
    </source>
</evidence>
<organism evidence="6 7">
    <name type="scientific">Emericellopsis atlantica</name>
    <dbReference type="NCBI Taxonomy" id="2614577"/>
    <lineage>
        <taxon>Eukaryota</taxon>
        <taxon>Fungi</taxon>
        <taxon>Dikarya</taxon>
        <taxon>Ascomycota</taxon>
        <taxon>Pezizomycotina</taxon>
        <taxon>Sordariomycetes</taxon>
        <taxon>Hypocreomycetidae</taxon>
        <taxon>Hypocreales</taxon>
        <taxon>Bionectriaceae</taxon>
        <taxon>Emericellopsis</taxon>
    </lineage>
</organism>
<dbReference type="Pfam" id="PF01470">
    <property type="entry name" value="Peptidase_C15"/>
    <property type="match status" value="1"/>
</dbReference>
<dbReference type="Gene3D" id="3.40.630.20">
    <property type="entry name" value="Peptidase C15, pyroglutamyl peptidase I-like"/>
    <property type="match status" value="1"/>
</dbReference>
<keyword evidence="7" id="KW-1185">Reference proteome</keyword>
<dbReference type="EMBL" id="MU251246">
    <property type="protein sequence ID" value="KAG9257099.1"/>
    <property type="molecule type" value="Genomic_DNA"/>
</dbReference>
<comment type="similarity">
    <text evidence="1">Belongs to the peptidase C15 family.</text>
</comment>
<evidence type="ECO:0000256" key="3">
    <source>
        <dbReference type="ARBA" id="ARBA00022670"/>
    </source>
</evidence>
<evidence type="ECO:0000256" key="1">
    <source>
        <dbReference type="ARBA" id="ARBA00006641"/>
    </source>
</evidence>
<proteinExistence type="inferred from homology"/>
<dbReference type="GO" id="GO:0016920">
    <property type="term" value="F:pyroglutamyl-peptidase activity"/>
    <property type="evidence" value="ECO:0007669"/>
    <property type="project" value="InterPro"/>
</dbReference>
<evidence type="ECO:0000256" key="2">
    <source>
        <dbReference type="ARBA" id="ARBA00022490"/>
    </source>
</evidence>
<comment type="caution">
    <text evidence="6">The sequence shown here is derived from an EMBL/GenBank/DDBJ whole genome shotgun (WGS) entry which is preliminary data.</text>
</comment>
<evidence type="ECO:0000313" key="7">
    <source>
        <dbReference type="Proteomes" id="UP000887229"/>
    </source>
</evidence>
<dbReference type="PANTHER" id="PTHR23402">
    <property type="entry name" value="PROTEASE FAMILY C15 PYROGLUTAMYL-PEPTIDASE I-RELATED"/>
    <property type="match status" value="1"/>
</dbReference>
<keyword evidence="2" id="KW-0963">Cytoplasm</keyword>
<protein>
    <submittedName>
        <fullName evidence="6">Pyroglutamyl peptidase type I</fullName>
    </submittedName>
</protein>
<dbReference type="GO" id="GO:0005829">
    <property type="term" value="C:cytosol"/>
    <property type="evidence" value="ECO:0007669"/>
    <property type="project" value="InterPro"/>
</dbReference>
<dbReference type="OrthoDB" id="407146at2759"/>
<keyword evidence="5" id="KW-0788">Thiol protease</keyword>
<dbReference type="InterPro" id="IPR000816">
    <property type="entry name" value="Peptidase_C15"/>
</dbReference>
<dbReference type="CDD" id="cd00501">
    <property type="entry name" value="Peptidase_C15"/>
    <property type="match status" value="1"/>
</dbReference>
<dbReference type="AlphaFoldDB" id="A0A9P8CRJ5"/>
<dbReference type="RefSeq" id="XP_046121023.1">
    <property type="nucleotide sequence ID" value="XM_046261995.1"/>
</dbReference>
<gene>
    <name evidence="6" type="ORF">F5Z01DRAFT_633870</name>
</gene>